<evidence type="ECO:0000313" key="16">
    <source>
        <dbReference type="EMBL" id="OJJ57600.1"/>
    </source>
</evidence>
<keyword evidence="6" id="KW-0808">Transferase</keyword>
<evidence type="ECO:0000256" key="10">
    <source>
        <dbReference type="ARBA" id="ARBA00023006"/>
    </source>
</evidence>
<dbReference type="GO" id="GO:0005829">
    <property type="term" value="C:cytosol"/>
    <property type="evidence" value="ECO:0007669"/>
    <property type="project" value="TreeGrafter"/>
</dbReference>
<dbReference type="GO" id="GO:0034045">
    <property type="term" value="C:phagophore assembly site membrane"/>
    <property type="evidence" value="ECO:0007669"/>
    <property type="project" value="UniProtKB-SubCell"/>
</dbReference>
<evidence type="ECO:0000313" key="17">
    <source>
        <dbReference type="Proteomes" id="UP000184356"/>
    </source>
</evidence>
<dbReference type="Proteomes" id="UP000184356">
    <property type="component" value="Unassembled WGS sequence"/>
</dbReference>
<feature type="domain" description="Protein kinase" evidence="15">
    <location>
        <begin position="46"/>
        <end position="315"/>
    </location>
</feature>
<organism evidence="16 17">
    <name type="scientific">Aspergillus sydowii CBS 593.65</name>
    <dbReference type="NCBI Taxonomy" id="1036612"/>
    <lineage>
        <taxon>Eukaryota</taxon>
        <taxon>Fungi</taxon>
        <taxon>Dikarya</taxon>
        <taxon>Ascomycota</taxon>
        <taxon>Pezizomycotina</taxon>
        <taxon>Eurotiomycetes</taxon>
        <taxon>Eurotiomycetidae</taxon>
        <taxon>Eurotiales</taxon>
        <taxon>Aspergillaceae</taxon>
        <taxon>Aspergillus</taxon>
        <taxon>Aspergillus subgen. Nidulantes</taxon>
    </lineage>
</organism>
<dbReference type="RefSeq" id="XP_040701406.1">
    <property type="nucleotide sequence ID" value="XM_040847305.1"/>
</dbReference>
<keyword evidence="8" id="KW-0418">Kinase</keyword>
<comment type="catalytic activity">
    <reaction evidence="12">
        <text>L-threonyl-[protein] + ATP = O-phospho-L-threonyl-[protein] + ADP + H(+)</text>
        <dbReference type="Rhea" id="RHEA:46608"/>
        <dbReference type="Rhea" id="RHEA-COMP:11060"/>
        <dbReference type="Rhea" id="RHEA-COMP:11605"/>
        <dbReference type="ChEBI" id="CHEBI:15378"/>
        <dbReference type="ChEBI" id="CHEBI:30013"/>
        <dbReference type="ChEBI" id="CHEBI:30616"/>
        <dbReference type="ChEBI" id="CHEBI:61977"/>
        <dbReference type="ChEBI" id="CHEBI:456216"/>
        <dbReference type="EC" id="2.7.11.1"/>
    </reaction>
</comment>
<dbReference type="InterPro" id="IPR056032">
    <property type="entry name" value="DUF7613"/>
</dbReference>
<evidence type="ECO:0000256" key="11">
    <source>
        <dbReference type="ARBA" id="ARBA00030237"/>
    </source>
</evidence>
<dbReference type="InterPro" id="IPR056033">
    <property type="entry name" value="DUF7614"/>
</dbReference>
<dbReference type="GO" id="GO:0004674">
    <property type="term" value="F:protein serine/threonine kinase activity"/>
    <property type="evidence" value="ECO:0007669"/>
    <property type="project" value="UniProtKB-KW"/>
</dbReference>
<evidence type="ECO:0000256" key="2">
    <source>
        <dbReference type="ARBA" id="ARBA00012513"/>
    </source>
</evidence>
<dbReference type="AlphaFoldDB" id="A0A1L9TDT9"/>
<dbReference type="STRING" id="1036612.A0A1L9TDT9"/>
<dbReference type="EMBL" id="KV878588">
    <property type="protein sequence ID" value="OJJ57600.1"/>
    <property type="molecule type" value="Genomic_DNA"/>
</dbReference>
<dbReference type="Pfam" id="PF00069">
    <property type="entry name" value="Pkinase"/>
    <property type="match status" value="1"/>
</dbReference>
<keyword evidence="5" id="KW-0723">Serine/threonine-protein kinase</keyword>
<dbReference type="Pfam" id="PF24588">
    <property type="entry name" value="DUF7613"/>
    <property type="match status" value="1"/>
</dbReference>
<dbReference type="InterPro" id="IPR011009">
    <property type="entry name" value="Kinase-like_dom_sf"/>
</dbReference>
<dbReference type="InterPro" id="IPR000719">
    <property type="entry name" value="Prot_kinase_dom"/>
</dbReference>
<dbReference type="GeneID" id="63763378"/>
<dbReference type="PANTHER" id="PTHR24348">
    <property type="entry name" value="SERINE/THREONINE-PROTEIN KINASE UNC-51-RELATED"/>
    <property type="match status" value="1"/>
</dbReference>
<keyword evidence="9" id="KW-0067">ATP-binding</keyword>
<dbReference type="InterPro" id="IPR008271">
    <property type="entry name" value="Ser/Thr_kinase_AS"/>
</dbReference>
<dbReference type="VEuPathDB" id="FungiDB:ASPSYDRAFT_46763"/>
<dbReference type="InterPro" id="IPR045269">
    <property type="entry name" value="Atg1-like"/>
</dbReference>
<evidence type="ECO:0000256" key="3">
    <source>
        <dbReference type="ARBA" id="ARBA00018572"/>
    </source>
</evidence>
<evidence type="ECO:0000256" key="7">
    <source>
        <dbReference type="ARBA" id="ARBA00022741"/>
    </source>
</evidence>
<dbReference type="OrthoDB" id="10252171at2759"/>
<dbReference type="PANTHER" id="PTHR24348:SF22">
    <property type="entry name" value="NON-SPECIFIC SERINE_THREONINE PROTEIN KINASE"/>
    <property type="match status" value="1"/>
</dbReference>
<dbReference type="GO" id="GO:0000045">
    <property type="term" value="P:autophagosome assembly"/>
    <property type="evidence" value="ECO:0007669"/>
    <property type="project" value="TreeGrafter"/>
</dbReference>
<evidence type="ECO:0000256" key="4">
    <source>
        <dbReference type="ARBA" id="ARBA00019599"/>
    </source>
</evidence>
<protein>
    <recommendedName>
        <fullName evidence="3">Serine/threonine-protein kinase ATG1</fullName>
        <ecNumber evidence="2">2.7.11.1</ecNumber>
    </recommendedName>
    <alternativeName>
        <fullName evidence="11">Autophagy-related protein 1</fullName>
    </alternativeName>
    <alternativeName>
        <fullName evidence="4">Serine/threonine-protein kinase atg1</fullName>
    </alternativeName>
</protein>
<dbReference type="PROSITE" id="PS00108">
    <property type="entry name" value="PROTEIN_KINASE_ST"/>
    <property type="match status" value="1"/>
</dbReference>
<name>A0A1L9TDT9_9EURO</name>
<evidence type="ECO:0000256" key="14">
    <source>
        <dbReference type="SAM" id="MobiDB-lite"/>
    </source>
</evidence>
<evidence type="ECO:0000256" key="5">
    <source>
        <dbReference type="ARBA" id="ARBA00022527"/>
    </source>
</evidence>
<dbReference type="Gene3D" id="1.10.510.10">
    <property type="entry name" value="Transferase(Phosphotransferase) domain 1"/>
    <property type="match status" value="1"/>
</dbReference>
<dbReference type="SUPFAM" id="SSF56112">
    <property type="entry name" value="Protein kinase-like (PK-like)"/>
    <property type="match status" value="1"/>
</dbReference>
<gene>
    <name evidence="16" type="ORF">ASPSYDRAFT_46763</name>
</gene>
<comment type="subcellular location">
    <subcellularLocation>
        <location evidence="1">Preautophagosomal structure membrane</location>
        <topology evidence="1">Peripheral membrane protein</topology>
    </subcellularLocation>
</comment>
<evidence type="ECO:0000256" key="9">
    <source>
        <dbReference type="ARBA" id="ARBA00022840"/>
    </source>
</evidence>
<reference evidence="17" key="1">
    <citation type="journal article" date="2017" name="Genome Biol.">
        <title>Comparative genomics reveals high biological diversity and specific adaptations in the industrially and medically important fungal genus Aspergillus.</title>
        <authorList>
            <person name="de Vries R.P."/>
            <person name="Riley R."/>
            <person name="Wiebenga A."/>
            <person name="Aguilar-Osorio G."/>
            <person name="Amillis S."/>
            <person name="Uchima C.A."/>
            <person name="Anderluh G."/>
            <person name="Asadollahi M."/>
            <person name="Askin M."/>
            <person name="Barry K."/>
            <person name="Battaglia E."/>
            <person name="Bayram O."/>
            <person name="Benocci T."/>
            <person name="Braus-Stromeyer S.A."/>
            <person name="Caldana C."/>
            <person name="Canovas D."/>
            <person name="Cerqueira G.C."/>
            <person name="Chen F."/>
            <person name="Chen W."/>
            <person name="Choi C."/>
            <person name="Clum A."/>
            <person name="Dos Santos R.A."/>
            <person name="Damasio A.R."/>
            <person name="Diallinas G."/>
            <person name="Emri T."/>
            <person name="Fekete E."/>
            <person name="Flipphi M."/>
            <person name="Freyberg S."/>
            <person name="Gallo A."/>
            <person name="Gournas C."/>
            <person name="Habgood R."/>
            <person name="Hainaut M."/>
            <person name="Harispe M.L."/>
            <person name="Henrissat B."/>
            <person name="Hilden K.S."/>
            <person name="Hope R."/>
            <person name="Hossain A."/>
            <person name="Karabika E."/>
            <person name="Karaffa L."/>
            <person name="Karanyi Z."/>
            <person name="Krasevec N."/>
            <person name="Kuo A."/>
            <person name="Kusch H."/>
            <person name="LaButti K."/>
            <person name="Lagendijk E.L."/>
            <person name="Lapidus A."/>
            <person name="Levasseur A."/>
            <person name="Lindquist E."/>
            <person name="Lipzen A."/>
            <person name="Logrieco A.F."/>
            <person name="MacCabe A."/>
            <person name="Maekelae M.R."/>
            <person name="Malavazi I."/>
            <person name="Melin P."/>
            <person name="Meyer V."/>
            <person name="Mielnichuk N."/>
            <person name="Miskei M."/>
            <person name="Molnar A.P."/>
            <person name="Mule G."/>
            <person name="Ngan C.Y."/>
            <person name="Orejas M."/>
            <person name="Orosz E."/>
            <person name="Ouedraogo J.P."/>
            <person name="Overkamp K.M."/>
            <person name="Park H.-S."/>
            <person name="Perrone G."/>
            <person name="Piumi F."/>
            <person name="Punt P.J."/>
            <person name="Ram A.F."/>
            <person name="Ramon A."/>
            <person name="Rauscher S."/>
            <person name="Record E."/>
            <person name="Riano-Pachon D.M."/>
            <person name="Robert V."/>
            <person name="Roehrig J."/>
            <person name="Ruller R."/>
            <person name="Salamov A."/>
            <person name="Salih N.S."/>
            <person name="Samson R.A."/>
            <person name="Sandor E."/>
            <person name="Sanguinetti M."/>
            <person name="Schuetze T."/>
            <person name="Sepcic K."/>
            <person name="Shelest E."/>
            <person name="Sherlock G."/>
            <person name="Sophianopoulou V."/>
            <person name="Squina F.M."/>
            <person name="Sun H."/>
            <person name="Susca A."/>
            <person name="Todd R.B."/>
            <person name="Tsang A."/>
            <person name="Unkles S.E."/>
            <person name="van de Wiele N."/>
            <person name="van Rossen-Uffink D."/>
            <person name="Oliveira J.V."/>
            <person name="Vesth T.C."/>
            <person name="Visser J."/>
            <person name="Yu J.-H."/>
            <person name="Zhou M."/>
            <person name="Andersen M.R."/>
            <person name="Archer D.B."/>
            <person name="Baker S.E."/>
            <person name="Benoit I."/>
            <person name="Brakhage A.A."/>
            <person name="Braus G.H."/>
            <person name="Fischer R."/>
            <person name="Frisvad J.C."/>
            <person name="Goldman G.H."/>
            <person name="Houbraken J."/>
            <person name="Oakley B."/>
            <person name="Pocsi I."/>
            <person name="Scazzocchio C."/>
            <person name="Seiboth B."/>
            <person name="vanKuyk P.A."/>
            <person name="Wortman J."/>
            <person name="Dyer P.S."/>
            <person name="Grigoriev I.V."/>
        </authorList>
    </citation>
    <scope>NUCLEOTIDE SEQUENCE [LARGE SCALE GENOMIC DNA]</scope>
    <source>
        <strain evidence="17">CBS 593.65</strain>
    </source>
</reference>
<keyword evidence="7" id="KW-0547">Nucleotide-binding</keyword>
<evidence type="ECO:0000256" key="1">
    <source>
        <dbReference type="ARBA" id="ARBA00004623"/>
    </source>
</evidence>
<dbReference type="GO" id="GO:0005776">
    <property type="term" value="C:autophagosome"/>
    <property type="evidence" value="ECO:0007669"/>
    <property type="project" value="TreeGrafter"/>
</dbReference>
<evidence type="ECO:0000256" key="13">
    <source>
        <dbReference type="ARBA" id="ARBA00048679"/>
    </source>
</evidence>
<dbReference type="GO" id="GO:0010506">
    <property type="term" value="P:regulation of autophagy"/>
    <property type="evidence" value="ECO:0007669"/>
    <property type="project" value="InterPro"/>
</dbReference>
<comment type="catalytic activity">
    <reaction evidence="13">
        <text>L-seryl-[protein] + ATP = O-phospho-L-seryl-[protein] + ADP + H(+)</text>
        <dbReference type="Rhea" id="RHEA:17989"/>
        <dbReference type="Rhea" id="RHEA-COMP:9863"/>
        <dbReference type="Rhea" id="RHEA-COMP:11604"/>
        <dbReference type="ChEBI" id="CHEBI:15378"/>
        <dbReference type="ChEBI" id="CHEBI:29999"/>
        <dbReference type="ChEBI" id="CHEBI:30616"/>
        <dbReference type="ChEBI" id="CHEBI:83421"/>
        <dbReference type="ChEBI" id="CHEBI:456216"/>
        <dbReference type="EC" id="2.7.11.1"/>
    </reaction>
</comment>
<evidence type="ECO:0000256" key="12">
    <source>
        <dbReference type="ARBA" id="ARBA00047899"/>
    </source>
</evidence>
<dbReference type="CDD" id="cd00180">
    <property type="entry name" value="PKc"/>
    <property type="match status" value="1"/>
</dbReference>
<dbReference type="PROSITE" id="PS50011">
    <property type="entry name" value="PROTEIN_KINASE_DOM"/>
    <property type="match status" value="1"/>
</dbReference>
<dbReference type="GO" id="GO:0005524">
    <property type="term" value="F:ATP binding"/>
    <property type="evidence" value="ECO:0007669"/>
    <property type="project" value="UniProtKB-KW"/>
</dbReference>
<feature type="region of interest" description="Disordered" evidence="14">
    <location>
        <begin position="354"/>
        <end position="475"/>
    </location>
</feature>
<evidence type="ECO:0000259" key="15">
    <source>
        <dbReference type="PROSITE" id="PS50011"/>
    </source>
</evidence>
<dbReference type="EC" id="2.7.11.1" evidence="2"/>
<proteinExistence type="predicted"/>
<keyword evidence="17" id="KW-1185">Reference proteome</keyword>
<dbReference type="Pfam" id="PF24589">
    <property type="entry name" value="DUF7614"/>
    <property type="match status" value="1"/>
</dbReference>
<keyword evidence="10" id="KW-0072">Autophagy</keyword>
<dbReference type="SMART" id="SM00220">
    <property type="entry name" value="S_TKc"/>
    <property type="match status" value="1"/>
</dbReference>
<sequence>MAPAESQDLLDHFELDAVVTDQYTVHAKHQIDRAQGRQKTTVEKRWIRGERLGAGGFGDVWLETSVEGDRRETRAVKVISKDAMKRSGIDYTKELLALAKFAKPSYQEEGVFVRFLGWFQTQVNLYISMEYFPLGDLSQHTDDMRSEADIKQITTDLVHGLQIIHQENFAHRDLKPKNVFVVQKPPHAPWWVKIGDFGISKRAVADTALHTQIGTASYTAPEILGYFDTTTLHAGYDNAVDMWSLGCMIYELVTKSKLFPTPSALIGYCEGRSPFPMLSLSRRMSREGTSFLRSLVLPDPRHRLTAQEALADTWVAQVVGSSQGRRSSRSECLDDPGLNAAAAVQHQPAHVGLVDVNLPSSSPGTATERPRIQRPLAEQRVGANRQSSHKPQPPRDQKPFQQNRQQLLNPQPPRTQQHIRDNQQSPHNPQPACAQKSVRDNQQRPQNTKPPRTQKPAPDNQQSSSNPQPPKLILKGLSSKLGGEWKIHLDYSQETRMSLLLPRRQDLTTSLANDLARLELPDKLTALLKELTTEPITRDVEFDSMQVLHTFQTAVTGFHVLFDGVPATFSLFDCAFLGRTKYRYHRRRIQIVQTDNLAQIVVFSDYQTYDIFSDKDILSEFLEAKDKEPLSESSGMNNSKFSKFVAKFVLTGNESRELFTRSGFEKAIKFSGKFCISIRGVRVSRPDMDNMPGFVCLDMPDPYPTEDASMNITFNSKKVRDDFSSALPD</sequence>
<evidence type="ECO:0000256" key="8">
    <source>
        <dbReference type="ARBA" id="ARBA00022777"/>
    </source>
</evidence>
<accession>A0A1L9TDT9</accession>
<evidence type="ECO:0000256" key="6">
    <source>
        <dbReference type="ARBA" id="ARBA00022679"/>
    </source>
</evidence>